<name>A0ABV4VXB2_9GAMM</name>
<evidence type="ECO:0000313" key="2">
    <source>
        <dbReference type="Proteomes" id="UP001576726"/>
    </source>
</evidence>
<accession>A0ABV4VXB2</accession>
<dbReference type="RefSeq" id="WP_374919560.1">
    <property type="nucleotide sequence ID" value="NZ_JBHFGJ010000006.1"/>
</dbReference>
<protein>
    <submittedName>
        <fullName evidence="1">Uncharacterized protein</fullName>
    </submittedName>
</protein>
<sequence>MRIKISDDLLTQKEKLIQIIYFVSSLHDKHSICTDNVGKIFDTLGRDSFESTYLMELISKQANGIDFVNSVEITLNEDGFGKIKFDSFGHVLSKNAIVILENKINDSRFIQFILKSKGYRNIAESYGTLWSIESNGGCGQIPELIEEQLKCGICRTRILVIHDSDKLYPQAVLSKAHSNIIQKCKENHIKCHTLKKREMENYIVDDLLFNIIHKDHDYHQAWSRLTNYQKSHYDYKYGFASKKYDNAEYGGLFAHLSAEDQKCLNDGFGKDIANLAFLDANLHFFYGDNLKNWCHNADIEFKSICSQIESIL</sequence>
<comment type="caution">
    <text evidence="1">The sequence shown here is derived from an EMBL/GenBank/DDBJ whole genome shotgun (WGS) entry which is preliminary data.</text>
</comment>
<organism evidence="1 2">
    <name type="scientific">Shewanella seohaensis</name>
    <dbReference type="NCBI Taxonomy" id="755175"/>
    <lineage>
        <taxon>Bacteria</taxon>
        <taxon>Pseudomonadati</taxon>
        <taxon>Pseudomonadota</taxon>
        <taxon>Gammaproteobacteria</taxon>
        <taxon>Alteromonadales</taxon>
        <taxon>Shewanellaceae</taxon>
        <taxon>Shewanella</taxon>
    </lineage>
</organism>
<dbReference type="Proteomes" id="UP001576726">
    <property type="component" value="Unassembled WGS sequence"/>
</dbReference>
<keyword evidence="2" id="KW-1185">Reference proteome</keyword>
<dbReference type="EMBL" id="JBHFGJ010000006">
    <property type="protein sequence ID" value="MFB2653847.1"/>
    <property type="molecule type" value="Genomic_DNA"/>
</dbReference>
<evidence type="ECO:0000313" key="1">
    <source>
        <dbReference type="EMBL" id="MFB2653847.1"/>
    </source>
</evidence>
<reference evidence="1 2" key="1">
    <citation type="submission" date="2024-09" db="EMBL/GenBank/DDBJ databases">
        <authorList>
            <person name="Zhang Y."/>
        </authorList>
    </citation>
    <scope>NUCLEOTIDE SEQUENCE [LARGE SCALE GENOMIC DNA]</scope>
    <source>
        <strain evidence="1 2">SH314</strain>
    </source>
</reference>
<gene>
    <name evidence="1" type="ORF">ACE02L_14000</name>
</gene>
<proteinExistence type="predicted"/>